<evidence type="ECO:0000313" key="3">
    <source>
        <dbReference type="Proteomes" id="UP000321717"/>
    </source>
</evidence>
<reference evidence="2 3" key="1">
    <citation type="submission" date="2019-07" db="EMBL/GenBank/DDBJ databases">
        <title>Whole genome shotgun sequence of Rhizobium naphthalenivorans NBRC 107585.</title>
        <authorList>
            <person name="Hosoyama A."/>
            <person name="Uohara A."/>
            <person name="Ohji S."/>
            <person name="Ichikawa N."/>
        </authorList>
    </citation>
    <scope>NUCLEOTIDE SEQUENCE [LARGE SCALE GENOMIC DNA]</scope>
    <source>
        <strain evidence="2 3">NBRC 107585</strain>
    </source>
</reference>
<dbReference type="Gene3D" id="1.10.10.10">
    <property type="entry name" value="Winged helix-like DNA-binding domain superfamily/Winged helix DNA-binding domain"/>
    <property type="match status" value="1"/>
</dbReference>
<comment type="caution">
    <text evidence="2">The sequence shown here is derived from an EMBL/GenBank/DDBJ whole genome shotgun (WGS) entry which is preliminary data.</text>
</comment>
<dbReference type="SMART" id="SM00421">
    <property type="entry name" value="HTH_LUXR"/>
    <property type="match status" value="1"/>
</dbReference>
<dbReference type="InterPro" id="IPR016032">
    <property type="entry name" value="Sig_transdc_resp-reg_C-effctor"/>
</dbReference>
<proteinExistence type="predicted"/>
<dbReference type="InterPro" id="IPR036388">
    <property type="entry name" value="WH-like_DNA-bd_sf"/>
</dbReference>
<accession>A0A512HIP6</accession>
<dbReference type="Pfam" id="PF00196">
    <property type="entry name" value="GerE"/>
    <property type="match status" value="1"/>
</dbReference>
<dbReference type="AlphaFoldDB" id="A0A512HIP6"/>
<protein>
    <recommendedName>
        <fullName evidence="1">HTH luxR-type domain-containing protein</fullName>
    </recommendedName>
</protein>
<dbReference type="Proteomes" id="UP000321717">
    <property type="component" value="Unassembled WGS sequence"/>
</dbReference>
<gene>
    <name evidence="2" type="ORF">RNA01_22580</name>
</gene>
<evidence type="ECO:0000313" key="2">
    <source>
        <dbReference type="EMBL" id="GEO85326.1"/>
    </source>
</evidence>
<dbReference type="GO" id="GO:0003677">
    <property type="term" value="F:DNA binding"/>
    <property type="evidence" value="ECO:0007669"/>
    <property type="project" value="InterPro"/>
</dbReference>
<dbReference type="EMBL" id="BJZP01000009">
    <property type="protein sequence ID" value="GEO85326.1"/>
    <property type="molecule type" value="Genomic_DNA"/>
</dbReference>
<sequence>MSGEETSGVTVELTEAEVKCLTMVAEGKRPLDICSLLLLSEIEVDSTLDSAERKLGARNRFHAVSVAMLMGSIAMEQDPKPE</sequence>
<dbReference type="InterPro" id="IPR000792">
    <property type="entry name" value="Tscrpt_reg_LuxR_C"/>
</dbReference>
<organism evidence="2 3">
    <name type="scientific">Ciceribacter naphthalenivorans</name>
    <dbReference type="NCBI Taxonomy" id="1118451"/>
    <lineage>
        <taxon>Bacteria</taxon>
        <taxon>Pseudomonadati</taxon>
        <taxon>Pseudomonadota</taxon>
        <taxon>Alphaproteobacteria</taxon>
        <taxon>Hyphomicrobiales</taxon>
        <taxon>Rhizobiaceae</taxon>
        <taxon>Ciceribacter</taxon>
    </lineage>
</organism>
<name>A0A512HIP6_9HYPH</name>
<dbReference type="GO" id="GO:0006355">
    <property type="term" value="P:regulation of DNA-templated transcription"/>
    <property type="evidence" value="ECO:0007669"/>
    <property type="project" value="InterPro"/>
</dbReference>
<feature type="domain" description="HTH luxR-type" evidence="1">
    <location>
        <begin position="10"/>
        <end position="67"/>
    </location>
</feature>
<keyword evidence="3" id="KW-1185">Reference proteome</keyword>
<evidence type="ECO:0000259" key="1">
    <source>
        <dbReference type="SMART" id="SM00421"/>
    </source>
</evidence>
<dbReference type="SUPFAM" id="SSF46894">
    <property type="entry name" value="C-terminal effector domain of the bipartite response regulators"/>
    <property type="match status" value="1"/>
</dbReference>